<dbReference type="EMBL" id="MU853361">
    <property type="protein sequence ID" value="KAK4108637.1"/>
    <property type="molecule type" value="Genomic_DNA"/>
</dbReference>
<feature type="compositionally biased region" description="Polar residues" evidence="1">
    <location>
        <begin position="117"/>
        <end position="128"/>
    </location>
</feature>
<gene>
    <name evidence="2" type="ORF">N656DRAFT_760901</name>
</gene>
<feature type="region of interest" description="Disordered" evidence="1">
    <location>
        <begin position="113"/>
        <end position="150"/>
    </location>
</feature>
<accession>A0AAN6QKG7</accession>
<evidence type="ECO:0000313" key="2">
    <source>
        <dbReference type="EMBL" id="KAK4108637.1"/>
    </source>
</evidence>
<dbReference type="AlphaFoldDB" id="A0AAN6QKG7"/>
<organism evidence="2 3">
    <name type="scientific">Canariomyces notabilis</name>
    <dbReference type="NCBI Taxonomy" id="2074819"/>
    <lineage>
        <taxon>Eukaryota</taxon>
        <taxon>Fungi</taxon>
        <taxon>Dikarya</taxon>
        <taxon>Ascomycota</taxon>
        <taxon>Pezizomycotina</taxon>
        <taxon>Sordariomycetes</taxon>
        <taxon>Sordariomycetidae</taxon>
        <taxon>Sordariales</taxon>
        <taxon>Chaetomiaceae</taxon>
        <taxon>Canariomyces</taxon>
    </lineage>
</organism>
<reference evidence="2" key="1">
    <citation type="journal article" date="2023" name="Mol. Phylogenet. Evol.">
        <title>Genome-scale phylogeny and comparative genomics of the fungal order Sordariales.</title>
        <authorList>
            <person name="Hensen N."/>
            <person name="Bonometti L."/>
            <person name="Westerberg I."/>
            <person name="Brannstrom I.O."/>
            <person name="Guillou S."/>
            <person name="Cros-Aarteil S."/>
            <person name="Calhoun S."/>
            <person name="Haridas S."/>
            <person name="Kuo A."/>
            <person name="Mondo S."/>
            <person name="Pangilinan J."/>
            <person name="Riley R."/>
            <person name="LaButti K."/>
            <person name="Andreopoulos B."/>
            <person name="Lipzen A."/>
            <person name="Chen C."/>
            <person name="Yan M."/>
            <person name="Daum C."/>
            <person name="Ng V."/>
            <person name="Clum A."/>
            <person name="Steindorff A."/>
            <person name="Ohm R.A."/>
            <person name="Martin F."/>
            <person name="Silar P."/>
            <person name="Natvig D.O."/>
            <person name="Lalanne C."/>
            <person name="Gautier V."/>
            <person name="Ament-Velasquez S.L."/>
            <person name="Kruys A."/>
            <person name="Hutchinson M.I."/>
            <person name="Powell A.J."/>
            <person name="Barry K."/>
            <person name="Miller A.N."/>
            <person name="Grigoriev I.V."/>
            <person name="Debuchy R."/>
            <person name="Gladieux P."/>
            <person name="Hiltunen Thoren M."/>
            <person name="Johannesson H."/>
        </authorList>
    </citation>
    <scope>NUCLEOTIDE SEQUENCE</scope>
    <source>
        <strain evidence="2">CBS 508.74</strain>
    </source>
</reference>
<sequence>MKRLAWRNEFLQSQLDGRRHLWMQVHGDPQELDAGLVDDSRRNEQIARPLRAVTSGSHPFGAPTATGALVRQSQPAQAQQGLLPRPSGLPPRPAVHIGQGFTGVRNLGSGLAASRHSGITPSQSSSVSRALVPTATETGSPPERRRATSSALVKVETSIDHVDEGEHWANEFNALFAHIYGFCKNYFENTPKIEGDWRKHFQSEGEGFVWKHVCSIVHPRQERERGDYALSLLKNDGSRPYFIQRMILQLITAEVLTIEGWQDYSAEVDKEMKEIEAGLKTTDPFKTYDRQALVDRRAVLVGKMAEGPKAKAFRNHKLNHHHQKLRAMVAPFIPKIKNDMTRDEAFFDLFHITEQAFDLSGKLLRSPLTFQFTWCDELSKFSADFQQAIGCNIAPAILQRDQWRVKLCATPAVTMRSDQGVSIRAKQIVKAGVMIMR</sequence>
<comment type="caution">
    <text evidence="2">The sequence shown here is derived from an EMBL/GenBank/DDBJ whole genome shotgun (WGS) entry which is preliminary data.</text>
</comment>
<reference evidence="2" key="2">
    <citation type="submission" date="2023-05" db="EMBL/GenBank/DDBJ databases">
        <authorList>
            <consortium name="Lawrence Berkeley National Laboratory"/>
            <person name="Steindorff A."/>
            <person name="Hensen N."/>
            <person name="Bonometti L."/>
            <person name="Westerberg I."/>
            <person name="Brannstrom I.O."/>
            <person name="Guillou S."/>
            <person name="Cros-Aarteil S."/>
            <person name="Calhoun S."/>
            <person name="Haridas S."/>
            <person name="Kuo A."/>
            <person name="Mondo S."/>
            <person name="Pangilinan J."/>
            <person name="Riley R."/>
            <person name="Labutti K."/>
            <person name="Andreopoulos B."/>
            <person name="Lipzen A."/>
            <person name="Chen C."/>
            <person name="Yanf M."/>
            <person name="Daum C."/>
            <person name="Ng V."/>
            <person name="Clum A."/>
            <person name="Ohm R."/>
            <person name="Martin F."/>
            <person name="Silar P."/>
            <person name="Natvig D."/>
            <person name="Lalanne C."/>
            <person name="Gautier V."/>
            <person name="Ament-Velasquez S.L."/>
            <person name="Kruys A."/>
            <person name="Hutchinson M.I."/>
            <person name="Powell A.J."/>
            <person name="Barry K."/>
            <person name="Miller A.N."/>
            <person name="Grigoriev I.V."/>
            <person name="Debuchy R."/>
            <person name="Gladieux P."/>
            <person name="Thoren M.H."/>
            <person name="Johannesson H."/>
        </authorList>
    </citation>
    <scope>NUCLEOTIDE SEQUENCE</scope>
    <source>
        <strain evidence="2">CBS 508.74</strain>
    </source>
</reference>
<proteinExistence type="predicted"/>
<keyword evidence="3" id="KW-1185">Reference proteome</keyword>
<dbReference type="GeneID" id="89937350"/>
<protein>
    <submittedName>
        <fullName evidence="2">Uncharacterized protein</fullName>
    </submittedName>
</protein>
<dbReference type="RefSeq" id="XP_064666207.1">
    <property type="nucleotide sequence ID" value="XM_064813225.1"/>
</dbReference>
<evidence type="ECO:0000313" key="3">
    <source>
        <dbReference type="Proteomes" id="UP001302812"/>
    </source>
</evidence>
<feature type="compositionally biased region" description="Polar residues" evidence="1">
    <location>
        <begin position="71"/>
        <end position="80"/>
    </location>
</feature>
<evidence type="ECO:0000256" key="1">
    <source>
        <dbReference type="SAM" id="MobiDB-lite"/>
    </source>
</evidence>
<dbReference type="Proteomes" id="UP001302812">
    <property type="component" value="Unassembled WGS sequence"/>
</dbReference>
<feature type="region of interest" description="Disordered" evidence="1">
    <location>
        <begin position="54"/>
        <end position="91"/>
    </location>
</feature>
<name>A0AAN6QKG7_9PEZI</name>